<organism evidence="2 3">
    <name type="scientific">Salinicoccus halodurans</name>
    <dbReference type="NCBI Taxonomy" id="407035"/>
    <lineage>
        <taxon>Bacteria</taxon>
        <taxon>Bacillati</taxon>
        <taxon>Bacillota</taxon>
        <taxon>Bacilli</taxon>
        <taxon>Bacillales</taxon>
        <taxon>Staphylococcaceae</taxon>
        <taxon>Salinicoccus</taxon>
    </lineage>
</organism>
<dbReference type="EMBL" id="FOTB01000003">
    <property type="protein sequence ID" value="SFK75827.1"/>
    <property type="molecule type" value="Genomic_DNA"/>
</dbReference>
<protein>
    <submittedName>
        <fullName evidence="2">Uncharacterized membrane-anchored protein</fullName>
    </submittedName>
</protein>
<evidence type="ECO:0000256" key="1">
    <source>
        <dbReference type="SAM" id="Phobius"/>
    </source>
</evidence>
<keyword evidence="1" id="KW-1133">Transmembrane helix</keyword>
<reference evidence="2 3" key="1">
    <citation type="submission" date="2016-10" db="EMBL/GenBank/DDBJ databases">
        <authorList>
            <person name="Varghese N."/>
            <person name="Submissions S."/>
        </authorList>
    </citation>
    <scope>NUCLEOTIDE SEQUENCE [LARGE SCALE GENOMIC DNA]</scope>
    <source>
        <strain evidence="2 3">CGMCC 1.6501</strain>
    </source>
</reference>
<name>A0AA94KW01_9STAP</name>
<dbReference type="RefSeq" id="WP_052749798.1">
    <property type="nucleotide sequence ID" value="NZ_CP011366.1"/>
</dbReference>
<feature type="transmembrane region" description="Helical" evidence="1">
    <location>
        <begin position="199"/>
        <end position="220"/>
    </location>
</feature>
<dbReference type="SUPFAM" id="SSF158560">
    <property type="entry name" value="BH3980-like"/>
    <property type="match status" value="1"/>
</dbReference>
<dbReference type="AlphaFoldDB" id="A0AA94KW01"/>
<evidence type="ECO:0000313" key="2">
    <source>
        <dbReference type="EMBL" id="SFK75827.1"/>
    </source>
</evidence>
<feature type="transmembrane region" description="Helical" evidence="1">
    <location>
        <begin position="169"/>
        <end position="187"/>
    </location>
</feature>
<proteinExistence type="predicted"/>
<keyword evidence="1" id="KW-0472">Membrane</keyword>
<keyword evidence="1" id="KW-0812">Transmembrane</keyword>
<dbReference type="PANTHER" id="PTHR41307">
    <property type="entry name" value="MEMBRANE PROTEIN-RELATED"/>
    <property type="match status" value="1"/>
</dbReference>
<gene>
    <name evidence="2" type="ORF">SAMN05216235_1546</name>
</gene>
<feature type="transmembrane region" description="Helical" evidence="1">
    <location>
        <begin position="88"/>
        <end position="109"/>
    </location>
</feature>
<evidence type="ECO:0000313" key="3">
    <source>
        <dbReference type="Proteomes" id="UP000183090"/>
    </source>
</evidence>
<comment type="caution">
    <text evidence="2">The sequence shown here is derived from an EMBL/GenBank/DDBJ whole genome shotgun (WGS) entry which is preliminary data.</text>
</comment>
<dbReference type="PANTHER" id="PTHR41307:SF1">
    <property type="entry name" value="MEMBRANE PROTEIN"/>
    <property type="match status" value="1"/>
</dbReference>
<dbReference type="Proteomes" id="UP000183090">
    <property type="component" value="Unassembled WGS sequence"/>
</dbReference>
<feature type="transmembrane region" description="Helical" evidence="1">
    <location>
        <begin position="129"/>
        <end position="149"/>
    </location>
</feature>
<sequence>MSEKALIKENNRLREKLNPHNKQVYEDILIYIRTNYTSDDEETEEILNELLTHVIQSQRDGKNIESVTGEDYKSYADSIIEELPRRNLWKFAGIIAVVFLGITYLFSYLTDLIFRLIDGAPTTITINLLAEFIHIIVMSAAAVGFVFLIFRTMQFTLFKNWPVWKESGLVFLIGTGSFIIIILLAFLTDLIDIGPSFEISMWILILLGIALVATGLWLIFKPEKNAGRYEKQ</sequence>
<accession>A0AA94KW01</accession>
<dbReference type="Gene3D" id="1.10.1900.10">
    <property type="entry name" value="c-terminal domain of poly(a) binding protein"/>
    <property type="match status" value="1"/>
</dbReference>